<comment type="caution">
    <text evidence="3">The sequence shown here is derived from an EMBL/GenBank/DDBJ whole genome shotgun (WGS) entry which is preliminary data.</text>
</comment>
<dbReference type="SMART" id="SM00116">
    <property type="entry name" value="CBS"/>
    <property type="match status" value="1"/>
</dbReference>
<dbReference type="EMBL" id="WIAO01000062">
    <property type="protein sequence ID" value="MQM28861.1"/>
    <property type="molecule type" value="Genomic_DNA"/>
</dbReference>
<organism evidence="3 4">
    <name type="scientific">Glycomyces albidus</name>
    <dbReference type="NCBI Taxonomy" id="2656774"/>
    <lineage>
        <taxon>Bacteria</taxon>
        <taxon>Bacillati</taxon>
        <taxon>Actinomycetota</taxon>
        <taxon>Actinomycetes</taxon>
        <taxon>Glycomycetales</taxon>
        <taxon>Glycomycetaceae</taxon>
        <taxon>Glycomyces</taxon>
    </lineage>
</organism>
<keyword evidence="1" id="KW-0129">CBS domain</keyword>
<dbReference type="SUPFAM" id="SSF54631">
    <property type="entry name" value="CBS-domain pair"/>
    <property type="match status" value="1"/>
</dbReference>
<dbReference type="Proteomes" id="UP000477750">
    <property type="component" value="Unassembled WGS sequence"/>
</dbReference>
<dbReference type="PROSITE" id="PS51371">
    <property type="entry name" value="CBS"/>
    <property type="match status" value="1"/>
</dbReference>
<evidence type="ECO:0000313" key="3">
    <source>
        <dbReference type="EMBL" id="MQM28861.1"/>
    </source>
</evidence>
<keyword evidence="4" id="KW-1185">Reference proteome</keyword>
<gene>
    <name evidence="3" type="ORF">GFD30_25350</name>
</gene>
<protein>
    <submittedName>
        <fullName evidence="3">CBS domain-containing protein</fullName>
    </submittedName>
</protein>
<dbReference type="Pfam" id="PF00571">
    <property type="entry name" value="CBS"/>
    <property type="match status" value="1"/>
</dbReference>
<dbReference type="InterPro" id="IPR046342">
    <property type="entry name" value="CBS_dom_sf"/>
</dbReference>
<dbReference type="RefSeq" id="WP_153027941.1">
    <property type="nucleotide sequence ID" value="NZ_WIAO01000062.1"/>
</dbReference>
<evidence type="ECO:0000256" key="1">
    <source>
        <dbReference type="PROSITE-ProRule" id="PRU00703"/>
    </source>
</evidence>
<accession>A0A6L5GGY1</accession>
<feature type="domain" description="CBS" evidence="2">
    <location>
        <begin position="110"/>
        <end position="167"/>
    </location>
</feature>
<proteinExistence type="predicted"/>
<evidence type="ECO:0000313" key="4">
    <source>
        <dbReference type="Proteomes" id="UP000477750"/>
    </source>
</evidence>
<dbReference type="Gene3D" id="3.10.580.10">
    <property type="entry name" value="CBS-domain"/>
    <property type="match status" value="1"/>
</dbReference>
<reference evidence="3 4" key="1">
    <citation type="submission" date="2019-10" db="EMBL/GenBank/DDBJ databases">
        <title>Glycomyces albidus sp. nov., a novel actinomycete isolated from rhizosphere soil of wheat (Triticum aestivum L.).</title>
        <authorList>
            <person name="Qian L."/>
        </authorList>
    </citation>
    <scope>NUCLEOTIDE SEQUENCE [LARGE SCALE GENOMIC DNA]</scope>
    <source>
        <strain evidence="3 4">NEAU-7082</strain>
    </source>
</reference>
<sequence length="333" mass="37111">MASDESLNAAAAVPNRLEELLEKAAQPNRPPVVIGVRDLLAWWGESRRTPETVEQVQTDLTRYGLTTDPPFTEVWAESQVTLIPAASTTAEDDTEPSAEGALRVGHLKGASQRVECVAKTEPISKAITAMTRKDYSQLAVVDDNGVLRGAISERSITRAFLRGPLELVSDAREPIRQLKPDHLVLDLVDELCTSGFGIVASDEGRPTGIITVGDLLQEFVSLHSPILTISIIELHIRNRTRARLDPAVIERYLTKWAKAKPNAAPTLGRYREMLKVDDNWRKLGWNIDHEYFLRTLQLVSTTRNELAHFSPDPPDQERLAEIDDFARVLQQLT</sequence>
<name>A0A6L5GGY1_9ACTN</name>
<dbReference type="CDD" id="cd02205">
    <property type="entry name" value="CBS_pair_SF"/>
    <property type="match status" value="1"/>
</dbReference>
<evidence type="ECO:0000259" key="2">
    <source>
        <dbReference type="PROSITE" id="PS51371"/>
    </source>
</evidence>
<dbReference type="InterPro" id="IPR000644">
    <property type="entry name" value="CBS_dom"/>
</dbReference>
<dbReference type="AlphaFoldDB" id="A0A6L5GGY1"/>